<feature type="compositionally biased region" description="Acidic residues" evidence="5">
    <location>
        <begin position="240"/>
        <end position="249"/>
    </location>
</feature>
<dbReference type="PROSITE" id="PS00028">
    <property type="entry name" value="ZINC_FINGER_C2H2_1"/>
    <property type="match status" value="4"/>
</dbReference>
<feature type="compositionally biased region" description="Low complexity" evidence="5">
    <location>
        <begin position="50"/>
        <end position="60"/>
    </location>
</feature>
<dbReference type="Pfam" id="PF00096">
    <property type="entry name" value="zf-C2H2"/>
    <property type="match status" value="3"/>
</dbReference>
<dbReference type="Proteomes" id="UP000007755">
    <property type="component" value="Unassembled WGS sequence"/>
</dbReference>
<feature type="domain" description="C2H2-type" evidence="6">
    <location>
        <begin position="391"/>
        <end position="419"/>
    </location>
</feature>
<dbReference type="FunFam" id="3.30.160.60:FF:000446">
    <property type="entry name" value="Zinc finger protein"/>
    <property type="match status" value="1"/>
</dbReference>
<proteinExistence type="predicted"/>
<gene>
    <name evidence="7" type="ORF">G5I_11794</name>
</gene>
<dbReference type="PANTHER" id="PTHR16515:SF35">
    <property type="entry name" value="FEZ FAMILY ZINC FINGER PROTEIN 2"/>
    <property type="match status" value="1"/>
</dbReference>
<evidence type="ECO:0000256" key="2">
    <source>
        <dbReference type="ARBA" id="ARBA00022771"/>
    </source>
</evidence>
<evidence type="ECO:0000256" key="4">
    <source>
        <dbReference type="PROSITE-ProRule" id="PRU00042"/>
    </source>
</evidence>
<keyword evidence="1" id="KW-0479">Metal-binding</keyword>
<dbReference type="SUPFAM" id="SSF57667">
    <property type="entry name" value="beta-beta-alpha zinc fingers"/>
    <property type="match status" value="2"/>
</dbReference>
<dbReference type="OrthoDB" id="6155966at2759"/>
<evidence type="ECO:0000256" key="1">
    <source>
        <dbReference type="ARBA" id="ARBA00022723"/>
    </source>
</evidence>
<dbReference type="SMART" id="SM00355">
    <property type="entry name" value="ZnF_C2H2"/>
    <property type="match status" value="4"/>
</dbReference>
<dbReference type="Gene3D" id="3.30.160.60">
    <property type="entry name" value="Classic Zinc Finger"/>
    <property type="match status" value="3"/>
</dbReference>
<keyword evidence="8" id="KW-1185">Reference proteome</keyword>
<feature type="compositionally biased region" description="Pro residues" evidence="5">
    <location>
        <begin position="210"/>
        <end position="220"/>
    </location>
</feature>
<dbReference type="InterPro" id="IPR013087">
    <property type="entry name" value="Znf_C2H2_type"/>
</dbReference>
<feature type="domain" description="C2H2-type" evidence="6">
    <location>
        <begin position="420"/>
        <end position="447"/>
    </location>
</feature>
<dbReference type="PANTHER" id="PTHR16515">
    <property type="entry name" value="PR DOMAIN ZINC FINGER PROTEIN"/>
    <property type="match status" value="1"/>
</dbReference>
<dbReference type="FunFam" id="3.30.160.60:FF:000245">
    <property type="entry name" value="zinc finger protein Gfi-1"/>
    <property type="match status" value="1"/>
</dbReference>
<keyword evidence="3" id="KW-0862">Zinc</keyword>
<feature type="domain" description="C2H2-type" evidence="6">
    <location>
        <begin position="476"/>
        <end position="503"/>
    </location>
</feature>
<dbReference type="EMBL" id="GL888498">
    <property type="protein sequence ID" value="EGI60006.1"/>
    <property type="molecule type" value="Genomic_DNA"/>
</dbReference>
<keyword evidence="2 4" id="KW-0863">Zinc-finger</keyword>
<dbReference type="InterPro" id="IPR050331">
    <property type="entry name" value="Zinc_finger"/>
</dbReference>
<dbReference type="GO" id="GO:0005634">
    <property type="term" value="C:nucleus"/>
    <property type="evidence" value="ECO:0007669"/>
    <property type="project" value="TreeGrafter"/>
</dbReference>
<dbReference type="eggNOG" id="KOG1721">
    <property type="taxonomic scope" value="Eukaryota"/>
</dbReference>
<evidence type="ECO:0000313" key="8">
    <source>
        <dbReference type="Proteomes" id="UP000007755"/>
    </source>
</evidence>
<feature type="domain" description="C2H2-type" evidence="6">
    <location>
        <begin position="448"/>
        <end position="475"/>
    </location>
</feature>
<evidence type="ECO:0000256" key="5">
    <source>
        <dbReference type="SAM" id="MobiDB-lite"/>
    </source>
</evidence>
<evidence type="ECO:0000256" key="3">
    <source>
        <dbReference type="ARBA" id="ARBA00022833"/>
    </source>
</evidence>
<dbReference type="InterPro" id="IPR036236">
    <property type="entry name" value="Znf_C2H2_sf"/>
</dbReference>
<feature type="compositionally biased region" description="Low complexity" evidence="5">
    <location>
        <begin position="252"/>
        <end position="274"/>
    </location>
</feature>
<feature type="region of interest" description="Disordered" evidence="5">
    <location>
        <begin position="240"/>
        <end position="325"/>
    </location>
</feature>
<dbReference type="AlphaFoldDB" id="F4X0L4"/>
<feature type="region of interest" description="Disordered" evidence="5">
    <location>
        <begin position="198"/>
        <end position="226"/>
    </location>
</feature>
<accession>F4X0L4</accession>
<protein>
    <submittedName>
        <fullName evidence="7">Zinc finger protein Gfi-1b</fullName>
    </submittedName>
</protein>
<dbReference type="GO" id="GO:0010468">
    <property type="term" value="P:regulation of gene expression"/>
    <property type="evidence" value="ECO:0007669"/>
    <property type="project" value="TreeGrafter"/>
</dbReference>
<organism evidence="8">
    <name type="scientific">Acromyrmex echinatior</name>
    <name type="common">Panamanian leafcutter ant</name>
    <name type="synonym">Acromyrmex octospinosus echinatior</name>
    <dbReference type="NCBI Taxonomy" id="103372"/>
    <lineage>
        <taxon>Eukaryota</taxon>
        <taxon>Metazoa</taxon>
        <taxon>Ecdysozoa</taxon>
        <taxon>Arthropoda</taxon>
        <taxon>Hexapoda</taxon>
        <taxon>Insecta</taxon>
        <taxon>Pterygota</taxon>
        <taxon>Neoptera</taxon>
        <taxon>Endopterygota</taxon>
        <taxon>Hymenoptera</taxon>
        <taxon>Apocrita</taxon>
        <taxon>Aculeata</taxon>
        <taxon>Formicoidea</taxon>
        <taxon>Formicidae</taxon>
        <taxon>Myrmicinae</taxon>
        <taxon>Acromyrmex</taxon>
    </lineage>
</organism>
<dbReference type="FunFam" id="3.30.160.60:FF:000208">
    <property type="entry name" value="zinc finger protein Gfi-1b"/>
    <property type="match status" value="1"/>
</dbReference>
<reference evidence="7" key="1">
    <citation type="submission" date="2011-02" db="EMBL/GenBank/DDBJ databases">
        <title>The genome of the leaf-cutting ant Acromyrmex echinatior suggests key adaptations to social evolution and fungus farming.</title>
        <authorList>
            <person name="Nygaard S."/>
            <person name="Zhang G."/>
        </authorList>
    </citation>
    <scope>NUCLEOTIDE SEQUENCE</scope>
</reference>
<evidence type="ECO:0000313" key="7">
    <source>
        <dbReference type="EMBL" id="EGI60006.1"/>
    </source>
</evidence>
<dbReference type="PROSITE" id="PS50157">
    <property type="entry name" value="ZINC_FINGER_C2H2_2"/>
    <property type="match status" value="4"/>
</dbReference>
<feature type="region of interest" description="Disordered" evidence="5">
    <location>
        <begin position="34"/>
        <end position="60"/>
    </location>
</feature>
<dbReference type="InParanoid" id="F4X0L4"/>
<dbReference type="GO" id="GO:0008270">
    <property type="term" value="F:zinc ion binding"/>
    <property type="evidence" value="ECO:0007669"/>
    <property type="project" value="UniProtKB-KW"/>
</dbReference>
<sequence>MMEVQQQHSPVGVGPLDFSRRGVAEASAFRVVKPKQPASSLVHQQPLPPETNNNENLQENSQIPIDEAETYRVQAFDISSRMPLADAALPTLTPCPSLACHHPIYYLPITLATWRLRGGSCNSRRHLSLWHTREDRAREQARHGMLTHKHAHARAGGCNVRLMFPRLWAPFGNATEVTNLPPLPKSHSERLSFGVGRLVGSPATRSPSPSQSPCPDSPPPDGRDAEVDVDVGEEEVDVDVEEVGDEDDHEGTSSPPRSSSTPSPSPVSVATSPISHPPKKSGDSFSVSALLRPDPPSAHLQNASPHRESASMGAHPPPPGSSILYPPLHLQSGLLPPHPHHPLSYLHPQLLPHHLLPPHLHPLLRGVHPAHPGLHSTHTVHGLHHPLGDVYSCVKCDKMFSTPHGLEVHARRSHNGKRPFACELCNKTFGHEISLTQHRAVHSAEKVFECKQCGKAFKRSSTLSTHLLIHSDTRPYPCQFCGKRFHQKSDMKKHTYIHTVEALGFVSSPWQPLPMSYQIITLSSPTPLHPAVTPMPSAPTMLILRPPPRP</sequence>
<name>F4X0L4_ACREC</name>
<evidence type="ECO:0000259" key="6">
    <source>
        <dbReference type="PROSITE" id="PS50157"/>
    </source>
</evidence>